<evidence type="ECO:0000259" key="3">
    <source>
        <dbReference type="Pfam" id="PF00171"/>
    </source>
</evidence>
<evidence type="ECO:0000313" key="5">
    <source>
        <dbReference type="Proteomes" id="UP001365542"/>
    </source>
</evidence>
<reference evidence="4 5" key="1">
    <citation type="submission" date="2019-10" db="EMBL/GenBank/DDBJ databases">
        <authorList>
            <person name="Palmer J.M."/>
        </authorList>
    </citation>
    <scope>NUCLEOTIDE SEQUENCE [LARGE SCALE GENOMIC DNA]</scope>
    <source>
        <strain evidence="4 5">TWF694</strain>
    </source>
</reference>
<dbReference type="GO" id="GO:0016620">
    <property type="term" value="F:oxidoreductase activity, acting on the aldehyde or oxo group of donors, NAD or NADP as acceptor"/>
    <property type="evidence" value="ECO:0007669"/>
    <property type="project" value="InterPro"/>
</dbReference>
<dbReference type="Gene3D" id="3.40.605.10">
    <property type="entry name" value="Aldehyde Dehydrogenase, Chain A, domain 1"/>
    <property type="match status" value="1"/>
</dbReference>
<dbReference type="InterPro" id="IPR016162">
    <property type="entry name" value="Ald_DH_N"/>
</dbReference>
<comment type="similarity">
    <text evidence="1">Belongs to the aldehyde dehydrogenase family.</text>
</comment>
<evidence type="ECO:0000313" key="4">
    <source>
        <dbReference type="EMBL" id="KAK6533330.1"/>
    </source>
</evidence>
<gene>
    <name evidence="4" type="ORF">TWF694_002282</name>
</gene>
<comment type="caution">
    <text evidence="4">The sequence shown here is derived from an EMBL/GenBank/DDBJ whole genome shotgun (WGS) entry which is preliminary data.</text>
</comment>
<accession>A0AAV9X3Z6</accession>
<dbReference type="InterPro" id="IPR016163">
    <property type="entry name" value="Ald_DH_C"/>
</dbReference>
<dbReference type="Proteomes" id="UP001365542">
    <property type="component" value="Unassembled WGS sequence"/>
</dbReference>
<dbReference type="InterPro" id="IPR015590">
    <property type="entry name" value="Aldehyde_DH_dom"/>
</dbReference>
<sequence>MSFERDSTFCVPLWINGATICPEDSPRYDVTTPPSQSLAWSACAATPPTIENAISSASRAFLRWSRTSPAERIEVFSKAAKILESEPSESSYYMAKEIGTGPGWSTFNQSFCVKALETIGDALKEALHTEELDGQDEIKASVQRAPYGVVVSIAPWNAPLILGLRAILAPIAAGNTVVMLAAPLSPMSHHFLALLLHSAGLPAGVLNVLPAPPSPEKAAEAVETLLKHNSVRHLNFTGSTAVGRKINEVAGRYGKPVTMELGGKCVALALQDADMETLARELVVGAYLNSGQICMSTELAIIPKSLVTPLIQQIVANIPQIFPELTFPLVTCASKTKNLNLINDAIQKGAILYSSDGEQASDTLLQSLTTDTSSSMPPLFLTKVTKDMEIYHTETFAPIFCIVEYDGENVQEAVDLTNNLEFGLSVSIFSQDEEESTILAQYIDAAAIHFNHMTVYDNPLFPHGGAKGSGYGRFGGKWGIEEFTYIKTLTYKKTIPKTESANKGYRGWKILEDFANE</sequence>
<proteinExistence type="inferred from homology"/>
<organism evidence="4 5">
    <name type="scientific">Orbilia ellipsospora</name>
    <dbReference type="NCBI Taxonomy" id="2528407"/>
    <lineage>
        <taxon>Eukaryota</taxon>
        <taxon>Fungi</taxon>
        <taxon>Dikarya</taxon>
        <taxon>Ascomycota</taxon>
        <taxon>Pezizomycotina</taxon>
        <taxon>Orbiliomycetes</taxon>
        <taxon>Orbiliales</taxon>
        <taxon>Orbiliaceae</taxon>
        <taxon>Orbilia</taxon>
    </lineage>
</organism>
<dbReference type="AlphaFoldDB" id="A0AAV9X3Z6"/>
<protein>
    <recommendedName>
        <fullName evidence="3">Aldehyde dehydrogenase domain-containing protein</fullName>
    </recommendedName>
</protein>
<evidence type="ECO:0000256" key="1">
    <source>
        <dbReference type="ARBA" id="ARBA00009986"/>
    </source>
</evidence>
<feature type="domain" description="Aldehyde dehydrogenase" evidence="3">
    <location>
        <begin position="24"/>
        <end position="488"/>
    </location>
</feature>
<dbReference type="PANTHER" id="PTHR42986">
    <property type="entry name" value="BENZALDEHYDE DEHYDROGENASE YFMT"/>
    <property type="match status" value="1"/>
</dbReference>
<dbReference type="SUPFAM" id="SSF53720">
    <property type="entry name" value="ALDH-like"/>
    <property type="match status" value="1"/>
</dbReference>
<dbReference type="EMBL" id="JAVHJO010000011">
    <property type="protein sequence ID" value="KAK6533330.1"/>
    <property type="molecule type" value="Genomic_DNA"/>
</dbReference>
<dbReference type="Gene3D" id="3.40.309.10">
    <property type="entry name" value="Aldehyde Dehydrogenase, Chain A, domain 2"/>
    <property type="match status" value="1"/>
</dbReference>
<name>A0AAV9X3Z6_9PEZI</name>
<keyword evidence="5" id="KW-1185">Reference proteome</keyword>
<dbReference type="Pfam" id="PF00171">
    <property type="entry name" value="Aldedh"/>
    <property type="match status" value="1"/>
</dbReference>
<keyword evidence="2" id="KW-0520">NAD</keyword>
<evidence type="ECO:0000256" key="2">
    <source>
        <dbReference type="ARBA" id="ARBA00023027"/>
    </source>
</evidence>
<dbReference type="PANTHER" id="PTHR42986:SF1">
    <property type="entry name" value="BENZALDEHYDE DEHYDROGENASE YFMT"/>
    <property type="match status" value="1"/>
</dbReference>
<dbReference type="InterPro" id="IPR016161">
    <property type="entry name" value="Ald_DH/histidinol_DH"/>
</dbReference>